<keyword evidence="8" id="KW-0472">Membrane</keyword>
<dbReference type="EC" id="3.6.1.1" evidence="2"/>
<evidence type="ECO:0000256" key="7">
    <source>
        <dbReference type="ARBA" id="ARBA00047820"/>
    </source>
</evidence>
<evidence type="ECO:0000256" key="8">
    <source>
        <dbReference type="SAM" id="Phobius"/>
    </source>
</evidence>
<dbReference type="InterPro" id="IPR004097">
    <property type="entry name" value="DHHA2"/>
</dbReference>
<keyword evidence="5" id="KW-0464">Manganese</keyword>
<keyword evidence="4" id="KW-0378">Hydrolase</keyword>
<comment type="catalytic activity">
    <reaction evidence="7">
        <text>diphosphate + H2O = 2 phosphate + H(+)</text>
        <dbReference type="Rhea" id="RHEA:24576"/>
        <dbReference type="ChEBI" id="CHEBI:15377"/>
        <dbReference type="ChEBI" id="CHEBI:15378"/>
        <dbReference type="ChEBI" id="CHEBI:33019"/>
        <dbReference type="ChEBI" id="CHEBI:43474"/>
        <dbReference type="EC" id="3.6.1.1"/>
    </reaction>
</comment>
<dbReference type="InterPro" id="IPR038222">
    <property type="entry name" value="DHHA2_dom_sf"/>
</dbReference>
<evidence type="ECO:0000256" key="2">
    <source>
        <dbReference type="ARBA" id="ARBA00012146"/>
    </source>
</evidence>
<gene>
    <name evidence="10" type="ORF">QSP1433_LOCUS9083</name>
</gene>
<evidence type="ECO:0000256" key="4">
    <source>
        <dbReference type="ARBA" id="ARBA00022801"/>
    </source>
</evidence>
<dbReference type="InterPro" id="IPR001667">
    <property type="entry name" value="DDH_dom"/>
</dbReference>
<dbReference type="SMART" id="SM01131">
    <property type="entry name" value="DHHA2"/>
    <property type="match status" value="1"/>
</dbReference>
<evidence type="ECO:0000259" key="9">
    <source>
        <dbReference type="SMART" id="SM01131"/>
    </source>
</evidence>
<feature type="domain" description="DHHA2" evidence="9">
    <location>
        <begin position="269"/>
        <end position="418"/>
    </location>
</feature>
<protein>
    <recommendedName>
        <fullName evidence="2">inorganic diphosphatase</fullName>
        <ecNumber evidence="2">3.6.1.1</ecNumber>
    </recommendedName>
    <alternativeName>
        <fullName evidence="6">Pyrophosphate phospho-hydrolase</fullName>
    </alternativeName>
</protein>
<dbReference type="GO" id="GO:0046872">
    <property type="term" value="F:metal ion binding"/>
    <property type="evidence" value="ECO:0007669"/>
    <property type="project" value="UniProtKB-KW"/>
</dbReference>
<sequence length="426" mass="47485">MVPSRMERITAAAGIFCCIYVLVWNGILSNDEADGYPAFTGEEIVQGRFVENKLKKSKRGAERVPTEKFMAPLPWFGKGTVFSGHLVPDVDSVASAIAAAYLFEGVAMVPGELNAETAYLLDRLDIAPPPRLKDAYKGQKFVLVDHNAFAQRPKLLDAEKIVGIFDHHALSQEPTLVTKPIYVYIKPWGSCSSLIATQFLEHHVVLPKKLAALLMAGIISDTLNLKGPTATFWDRKVLHWLASRVEWSPGVFGRDMSLENFQKAIDTFAHAQFVAKANLTHMDLEQIVRSDFKPFYLSSTKLGRKTKVLVGWATIETVDPFYKVYLSPQKVCQLVHETMPKVAKHYSLEKFFLSVVDIEREISVVICANTEDCTLLKAAFPTFNLVSAGKSCAQGGILHSTPLVSRKKEFIPPLRKQLAATHRLLR</sequence>
<dbReference type="Pfam" id="PF01368">
    <property type="entry name" value="DHH"/>
    <property type="match status" value="1"/>
</dbReference>
<proteinExistence type="predicted"/>
<feature type="transmembrane region" description="Helical" evidence="8">
    <location>
        <begin position="9"/>
        <end position="27"/>
    </location>
</feature>
<evidence type="ECO:0000313" key="10">
    <source>
        <dbReference type="EMBL" id="CAD9686204.1"/>
    </source>
</evidence>
<dbReference type="GO" id="GO:0005737">
    <property type="term" value="C:cytoplasm"/>
    <property type="evidence" value="ECO:0007669"/>
    <property type="project" value="InterPro"/>
</dbReference>
<evidence type="ECO:0000256" key="3">
    <source>
        <dbReference type="ARBA" id="ARBA00022723"/>
    </source>
</evidence>
<keyword evidence="3" id="KW-0479">Metal-binding</keyword>
<name>A0A7S2WFW2_9STRA</name>
<accession>A0A7S2WFW2</accession>
<dbReference type="AlphaFoldDB" id="A0A7S2WFW2"/>
<reference evidence="10" key="1">
    <citation type="submission" date="2021-01" db="EMBL/GenBank/DDBJ databases">
        <authorList>
            <person name="Corre E."/>
            <person name="Pelletier E."/>
            <person name="Niang G."/>
            <person name="Scheremetjew M."/>
            <person name="Finn R."/>
            <person name="Kale V."/>
            <person name="Holt S."/>
            <person name="Cochrane G."/>
            <person name="Meng A."/>
            <person name="Brown T."/>
            <person name="Cohen L."/>
        </authorList>
    </citation>
    <scope>NUCLEOTIDE SEQUENCE</scope>
    <source>
        <strain evidence="10">NY070348D</strain>
    </source>
</reference>
<evidence type="ECO:0000256" key="1">
    <source>
        <dbReference type="ARBA" id="ARBA00001936"/>
    </source>
</evidence>
<dbReference type="InterPro" id="IPR038763">
    <property type="entry name" value="DHH_sf"/>
</dbReference>
<comment type="cofactor">
    <cofactor evidence="1">
        <name>Mn(2+)</name>
        <dbReference type="ChEBI" id="CHEBI:29035"/>
    </cofactor>
</comment>
<keyword evidence="8" id="KW-0812">Transmembrane</keyword>
<evidence type="ECO:0000256" key="5">
    <source>
        <dbReference type="ARBA" id="ARBA00023211"/>
    </source>
</evidence>
<organism evidence="10">
    <name type="scientific">Mucochytrium quahogii</name>
    <dbReference type="NCBI Taxonomy" id="96639"/>
    <lineage>
        <taxon>Eukaryota</taxon>
        <taxon>Sar</taxon>
        <taxon>Stramenopiles</taxon>
        <taxon>Bigyra</taxon>
        <taxon>Labyrinthulomycetes</taxon>
        <taxon>Thraustochytrida</taxon>
        <taxon>Thraustochytriidae</taxon>
        <taxon>Mucochytrium</taxon>
    </lineage>
</organism>
<dbReference type="Pfam" id="PF02833">
    <property type="entry name" value="DHHA2"/>
    <property type="match status" value="1"/>
</dbReference>
<dbReference type="SUPFAM" id="SSF64182">
    <property type="entry name" value="DHH phosphoesterases"/>
    <property type="match status" value="1"/>
</dbReference>
<dbReference type="PANTHER" id="PTHR12112:SF22">
    <property type="entry name" value="MANGANESE-DEPENDENT INORGANIC PYROPHOSPHATASE-RELATED"/>
    <property type="match status" value="1"/>
</dbReference>
<evidence type="ECO:0000256" key="6">
    <source>
        <dbReference type="ARBA" id="ARBA00032535"/>
    </source>
</evidence>
<dbReference type="EMBL" id="HBHK01014425">
    <property type="protein sequence ID" value="CAD9686204.1"/>
    <property type="molecule type" value="Transcribed_RNA"/>
</dbReference>
<dbReference type="PANTHER" id="PTHR12112">
    <property type="entry name" value="BNIP - RELATED"/>
    <property type="match status" value="1"/>
</dbReference>
<dbReference type="Gene3D" id="3.90.1640.10">
    <property type="entry name" value="inorganic pyrophosphatase (n-terminal core)"/>
    <property type="match status" value="1"/>
</dbReference>
<dbReference type="GO" id="GO:0004427">
    <property type="term" value="F:inorganic diphosphate phosphatase activity"/>
    <property type="evidence" value="ECO:0007669"/>
    <property type="project" value="UniProtKB-EC"/>
</dbReference>
<dbReference type="Gene3D" id="3.10.310.20">
    <property type="entry name" value="DHHA2 domain"/>
    <property type="match status" value="1"/>
</dbReference>
<keyword evidence="8" id="KW-1133">Transmembrane helix</keyword>